<dbReference type="Proteomes" id="UP000799444">
    <property type="component" value="Unassembled WGS sequence"/>
</dbReference>
<gene>
    <name evidence="6" type="ORF">EJ04DRAFT_482496</name>
</gene>
<reference evidence="6" key="1">
    <citation type="journal article" date="2020" name="Stud. Mycol.">
        <title>101 Dothideomycetes genomes: a test case for predicting lifestyles and emergence of pathogens.</title>
        <authorList>
            <person name="Haridas S."/>
            <person name="Albert R."/>
            <person name="Binder M."/>
            <person name="Bloem J."/>
            <person name="Labutti K."/>
            <person name="Salamov A."/>
            <person name="Andreopoulos B."/>
            <person name="Baker S."/>
            <person name="Barry K."/>
            <person name="Bills G."/>
            <person name="Bluhm B."/>
            <person name="Cannon C."/>
            <person name="Castanera R."/>
            <person name="Culley D."/>
            <person name="Daum C."/>
            <person name="Ezra D."/>
            <person name="Gonzalez J."/>
            <person name="Henrissat B."/>
            <person name="Kuo A."/>
            <person name="Liang C."/>
            <person name="Lipzen A."/>
            <person name="Lutzoni F."/>
            <person name="Magnuson J."/>
            <person name="Mondo S."/>
            <person name="Nolan M."/>
            <person name="Ohm R."/>
            <person name="Pangilinan J."/>
            <person name="Park H.-J."/>
            <person name="Ramirez L."/>
            <person name="Alfaro M."/>
            <person name="Sun H."/>
            <person name="Tritt A."/>
            <person name="Yoshinaga Y."/>
            <person name="Zwiers L.-H."/>
            <person name="Turgeon B."/>
            <person name="Goodwin S."/>
            <person name="Spatafora J."/>
            <person name="Crous P."/>
            <person name="Grigoriev I."/>
        </authorList>
    </citation>
    <scope>NUCLEOTIDE SEQUENCE</scope>
    <source>
        <strain evidence="6">CBS 125425</strain>
    </source>
</reference>
<dbReference type="InterPro" id="IPR050346">
    <property type="entry name" value="FMO-like"/>
</dbReference>
<keyword evidence="5" id="KW-0560">Oxidoreductase</keyword>
<dbReference type="OrthoDB" id="66881at2759"/>
<dbReference type="EMBL" id="ML996100">
    <property type="protein sequence ID" value="KAF2740453.1"/>
    <property type="molecule type" value="Genomic_DNA"/>
</dbReference>
<protein>
    <submittedName>
        <fullName evidence="6">Dimethylaniline monooxygenase</fullName>
    </submittedName>
</protein>
<dbReference type="GO" id="GO:0050661">
    <property type="term" value="F:NADP binding"/>
    <property type="evidence" value="ECO:0007669"/>
    <property type="project" value="InterPro"/>
</dbReference>
<dbReference type="InterPro" id="IPR000960">
    <property type="entry name" value="Flavin_mOase"/>
</dbReference>
<keyword evidence="4" id="KW-0521">NADP</keyword>
<dbReference type="PIRSF" id="PIRSF000332">
    <property type="entry name" value="FMO"/>
    <property type="match status" value="1"/>
</dbReference>
<dbReference type="Pfam" id="PF13450">
    <property type="entry name" value="NAD_binding_8"/>
    <property type="match status" value="1"/>
</dbReference>
<evidence type="ECO:0000256" key="5">
    <source>
        <dbReference type="ARBA" id="ARBA00023002"/>
    </source>
</evidence>
<dbReference type="Pfam" id="PF00743">
    <property type="entry name" value="FMO-like"/>
    <property type="match status" value="2"/>
</dbReference>
<evidence type="ECO:0000313" key="7">
    <source>
        <dbReference type="Proteomes" id="UP000799444"/>
    </source>
</evidence>
<dbReference type="Gene3D" id="3.50.50.60">
    <property type="entry name" value="FAD/NAD(P)-binding domain"/>
    <property type="match status" value="2"/>
</dbReference>
<keyword evidence="7" id="KW-1185">Reference proteome</keyword>
<dbReference type="PRINTS" id="PR00419">
    <property type="entry name" value="ADXRDTASE"/>
</dbReference>
<evidence type="ECO:0000256" key="2">
    <source>
        <dbReference type="ARBA" id="ARBA00022630"/>
    </source>
</evidence>
<evidence type="ECO:0000313" key="6">
    <source>
        <dbReference type="EMBL" id="KAF2740453.1"/>
    </source>
</evidence>
<proteinExistence type="inferred from homology"/>
<name>A0A9P4RBI1_9PLEO</name>
<comment type="similarity">
    <text evidence="1">Belongs to the FMO family.</text>
</comment>
<keyword evidence="2" id="KW-0285">Flavoprotein</keyword>
<accession>A0A9P4RBI1</accession>
<dbReference type="SUPFAM" id="SSF51905">
    <property type="entry name" value="FAD/NAD(P)-binding domain"/>
    <property type="match status" value="2"/>
</dbReference>
<organism evidence="6 7">
    <name type="scientific">Polyplosphaeria fusca</name>
    <dbReference type="NCBI Taxonomy" id="682080"/>
    <lineage>
        <taxon>Eukaryota</taxon>
        <taxon>Fungi</taxon>
        <taxon>Dikarya</taxon>
        <taxon>Ascomycota</taxon>
        <taxon>Pezizomycotina</taxon>
        <taxon>Dothideomycetes</taxon>
        <taxon>Pleosporomycetidae</taxon>
        <taxon>Pleosporales</taxon>
        <taxon>Tetraplosphaeriaceae</taxon>
        <taxon>Polyplosphaeria</taxon>
    </lineage>
</organism>
<dbReference type="GO" id="GO:0050660">
    <property type="term" value="F:flavin adenine dinucleotide binding"/>
    <property type="evidence" value="ECO:0007669"/>
    <property type="project" value="InterPro"/>
</dbReference>
<evidence type="ECO:0000256" key="4">
    <source>
        <dbReference type="ARBA" id="ARBA00022857"/>
    </source>
</evidence>
<sequence length="498" mass="54811">MSRAPLKRVAVVGAGISGVVTAGHLKKLNIDVTVYERSAVAGGLWVFDERKPLEPAYPAISASRAESIYDSNEANLAGDIALLQAPPGPCYFGLKNNVSTRLLETTLSRFPVNTPDFVTHAVLGKYIQDTAAEIGVNALTRYNTEVKRISKMDRKWVVETARVDSVDFVPVETCVDRCQTFDAVVVASGHYHAPRVPDISGLVQWKRQWAHRIQHSKSYRRPEDYGRGKNFLLIGGSVSSADIARELGPLAKHIYQSQRNGAFDLPASILPDNATRVDEVVSFDEQPTLASASSAGLEDPDPIPATITLKSGRKLCDIHHVIICTGYHITLPFLPDLHSDTTHPLQADSTVLVTDGTQYHNLHKDIFYIPDPTLVFVGVPYFTATFTLFEFQAMVVALVVSGKARLPSEGAMRDEYTRRVEEKGFGKGFHSLRNKEVEYVDELLEWINADLREGGLAPVSGHSSAWHEAKEEQLSRIQALFASGDEPHASRGIEVVCL</sequence>
<dbReference type="PANTHER" id="PTHR23023">
    <property type="entry name" value="DIMETHYLANILINE MONOOXYGENASE"/>
    <property type="match status" value="1"/>
</dbReference>
<evidence type="ECO:0000256" key="1">
    <source>
        <dbReference type="ARBA" id="ARBA00009183"/>
    </source>
</evidence>
<dbReference type="InterPro" id="IPR020946">
    <property type="entry name" value="Flavin_mOase-like"/>
</dbReference>
<keyword evidence="3" id="KW-0274">FAD</keyword>
<dbReference type="GO" id="GO:0004499">
    <property type="term" value="F:N,N-dimethylaniline monooxygenase activity"/>
    <property type="evidence" value="ECO:0007669"/>
    <property type="project" value="InterPro"/>
</dbReference>
<evidence type="ECO:0000256" key="3">
    <source>
        <dbReference type="ARBA" id="ARBA00022827"/>
    </source>
</evidence>
<keyword evidence="6" id="KW-0503">Monooxygenase</keyword>
<dbReference type="AlphaFoldDB" id="A0A9P4RBI1"/>
<dbReference type="InterPro" id="IPR036188">
    <property type="entry name" value="FAD/NAD-bd_sf"/>
</dbReference>
<comment type="caution">
    <text evidence="6">The sequence shown here is derived from an EMBL/GenBank/DDBJ whole genome shotgun (WGS) entry which is preliminary data.</text>
</comment>